<protein>
    <submittedName>
        <fullName evidence="1">Uncharacterized protein</fullName>
    </submittedName>
</protein>
<dbReference type="Proteomes" id="UP000014174">
    <property type="component" value="Unassembled WGS sequence"/>
</dbReference>
<dbReference type="AlphaFoldDB" id="R9GY47"/>
<dbReference type="EMBL" id="AQPN01000101">
    <property type="protein sequence ID" value="EOR93909.1"/>
    <property type="molecule type" value="Genomic_DNA"/>
</dbReference>
<accession>R9GY47</accession>
<dbReference type="eggNOG" id="ENOG50338G9">
    <property type="taxonomic scope" value="Bacteria"/>
</dbReference>
<proteinExistence type="predicted"/>
<reference evidence="1 2" key="1">
    <citation type="journal article" date="2013" name="Genome Announc.">
        <title>Draft Genome Sequence of Arcticibacter svalbardensis Strain MN12-7T, a Member of the Family Sphingobacteriaceae Isolated from an Arctic Soil Sample.</title>
        <authorList>
            <person name="Shivaji S."/>
            <person name="Ara S."/>
            <person name="Prasad S."/>
            <person name="Manasa B.P."/>
            <person name="Begum Z."/>
            <person name="Singh A."/>
            <person name="Kumar Pinnaka A."/>
        </authorList>
    </citation>
    <scope>NUCLEOTIDE SEQUENCE [LARGE SCALE GENOMIC DNA]</scope>
    <source>
        <strain evidence="1 2">MN12-7</strain>
    </source>
</reference>
<dbReference type="OrthoDB" id="701537at2"/>
<comment type="caution">
    <text evidence="1">The sequence shown here is derived from an EMBL/GenBank/DDBJ whole genome shotgun (WGS) entry which is preliminary data.</text>
</comment>
<sequence>MATIDNKGMVHGTAGSVIYREYRGKNIIQGKAKSFKQTEKTKRSATEFGLSSSSAAVIRTAFQPAYFFKDGTAAYRSTQMVYRSILNNVSGEKGKRDFHDGDLSLIEGLDFNANSKLHDVLQMSHSVSKDLEGLVRVTLGSLNTQSGIKRPKGVSGAYMKHRLRLMLVAFNFREEYYMNLGFQDVDLEGYQSFEGQVITFTEAVPEDCLALVSMSLILYSTISQTNERILLNNVAFSPCAIIGVFQSEKPSDYPLKKVDVQPSDYPGREEKINVMFYKGNLLMLGLDSRFSEQAKLNFKMVKSKQVSQDVLPGKRVSFKKNEGIGLLY</sequence>
<dbReference type="RefSeq" id="WP_016196133.1">
    <property type="nucleotide sequence ID" value="NZ_AQPN01000101.1"/>
</dbReference>
<gene>
    <name evidence="1" type="ORF">ADIARSV_2902</name>
</gene>
<keyword evidence="2" id="KW-1185">Reference proteome</keyword>
<name>R9GY47_9SPHI</name>
<evidence type="ECO:0000313" key="2">
    <source>
        <dbReference type="Proteomes" id="UP000014174"/>
    </source>
</evidence>
<evidence type="ECO:0000313" key="1">
    <source>
        <dbReference type="EMBL" id="EOR93909.1"/>
    </source>
</evidence>
<organism evidence="1 2">
    <name type="scientific">Arcticibacter svalbardensis MN12-7</name>
    <dbReference type="NCBI Taxonomy" id="1150600"/>
    <lineage>
        <taxon>Bacteria</taxon>
        <taxon>Pseudomonadati</taxon>
        <taxon>Bacteroidota</taxon>
        <taxon>Sphingobacteriia</taxon>
        <taxon>Sphingobacteriales</taxon>
        <taxon>Sphingobacteriaceae</taxon>
        <taxon>Arcticibacter</taxon>
    </lineage>
</organism>